<evidence type="ECO:0000313" key="5">
    <source>
        <dbReference type="Proteomes" id="UP001529257"/>
    </source>
</evidence>
<dbReference type="SUPFAM" id="SSF49879">
    <property type="entry name" value="SMAD/FHA domain"/>
    <property type="match status" value="1"/>
</dbReference>
<feature type="region of interest" description="Disordered" evidence="2">
    <location>
        <begin position="1"/>
        <end position="20"/>
    </location>
</feature>
<proteinExistence type="predicted"/>
<name>A0ABT7TXP8_ACTVI</name>
<dbReference type="PROSITE" id="PS50006">
    <property type="entry name" value="FHA_DOMAIN"/>
    <property type="match status" value="1"/>
</dbReference>
<dbReference type="InterPro" id="IPR000253">
    <property type="entry name" value="FHA_dom"/>
</dbReference>
<feature type="compositionally biased region" description="Pro residues" evidence="2">
    <location>
        <begin position="1"/>
        <end position="10"/>
    </location>
</feature>
<organism evidence="4 5">
    <name type="scientific">Actinomyces viscosus</name>
    <dbReference type="NCBI Taxonomy" id="1656"/>
    <lineage>
        <taxon>Bacteria</taxon>
        <taxon>Bacillati</taxon>
        <taxon>Actinomycetota</taxon>
        <taxon>Actinomycetes</taxon>
        <taxon>Actinomycetales</taxon>
        <taxon>Actinomycetaceae</taxon>
        <taxon>Actinomyces</taxon>
    </lineage>
</organism>
<feature type="domain" description="FHA" evidence="3">
    <location>
        <begin position="396"/>
        <end position="452"/>
    </location>
</feature>
<dbReference type="RefSeq" id="WP_289595989.1">
    <property type="nucleotide sequence ID" value="NZ_JAUDBR010000007.1"/>
</dbReference>
<evidence type="ECO:0000313" key="4">
    <source>
        <dbReference type="EMBL" id="MDM8076609.1"/>
    </source>
</evidence>
<dbReference type="InterPro" id="IPR008984">
    <property type="entry name" value="SMAD_FHA_dom_sf"/>
</dbReference>
<sequence length="497" mass="50400">MTISPVPSPSLPRERVPLPEGLTRLSDGALRVDGVDGTAVINPAAGSQAGGVSVETGLRVLQALGGTYLPTVGPAAPATPAALSAPSPQEAAPSRAAALRRSDLRSMAPEPSGIVPAEPSDETTLLRPITPISPISGSPQEAAPAPELEPEPAPQPEQVQEPVALEVPSPAAADSPAEVASSDPAPPSAEAASPAEVASSDPAPPSAETVSSAESDSSTDSAPELLETGVWEDPDDPIEPPQELSQTTEAAAEGLETGDVSPFPDYPEPEPGSGRRRRGAHRAPTAPSASSGGSPTANTPTAPDNSKSKQPQPVREPQPLEALPNTEVVSASEAALIAAPPVRASICPQGHPNPPELRECLICAQPLPGVFSYVRRPALATLTLSTGAAVEVAGDVVIGRAPQVQAGGDPHIVALVPVASPQHMVSRSHLMLTTSGWSVLAQDLGSSNGTVLARPGATPVLLGSGMPTPVFMGDLMDVGDGVTLRIDPPSWLRLRSG</sequence>
<dbReference type="Proteomes" id="UP001529257">
    <property type="component" value="Unassembled WGS sequence"/>
</dbReference>
<feature type="compositionally biased region" description="Low complexity" evidence="2">
    <location>
        <begin position="156"/>
        <end position="221"/>
    </location>
</feature>
<keyword evidence="5" id="KW-1185">Reference proteome</keyword>
<comment type="caution">
    <text evidence="4">The sequence shown here is derived from an EMBL/GenBank/DDBJ whole genome shotgun (WGS) entry which is preliminary data.</text>
</comment>
<reference evidence="5" key="1">
    <citation type="submission" date="2023-06" db="EMBL/GenBank/DDBJ databases">
        <title>Identification and characterization of horizontal gene transfer across gut microbiota members of farm animals based on homology search.</title>
        <authorList>
            <person name="Zeman M."/>
            <person name="Kubasova T."/>
            <person name="Jahodarova E."/>
            <person name="Nykrynova M."/>
            <person name="Rychlik I."/>
        </authorList>
    </citation>
    <scope>NUCLEOTIDE SEQUENCE [LARGE SCALE GENOMIC DNA]</scope>
    <source>
        <strain evidence="5">ET81</strain>
    </source>
</reference>
<evidence type="ECO:0000259" key="3">
    <source>
        <dbReference type="PROSITE" id="PS50006"/>
    </source>
</evidence>
<feature type="compositionally biased region" description="Polar residues" evidence="2">
    <location>
        <begin position="298"/>
        <end position="311"/>
    </location>
</feature>
<keyword evidence="1" id="KW-0597">Phosphoprotein</keyword>
<feature type="compositionally biased region" description="Low complexity" evidence="2">
    <location>
        <begin position="128"/>
        <end position="146"/>
    </location>
</feature>
<feature type="compositionally biased region" description="Low complexity" evidence="2">
    <location>
        <begin position="282"/>
        <end position="297"/>
    </location>
</feature>
<dbReference type="EMBL" id="JAUDBR010000007">
    <property type="protein sequence ID" value="MDM8076609.1"/>
    <property type="molecule type" value="Genomic_DNA"/>
</dbReference>
<dbReference type="Gene3D" id="2.60.200.20">
    <property type="match status" value="1"/>
</dbReference>
<protein>
    <recommendedName>
        <fullName evidence="3">FHA domain-containing protein</fullName>
    </recommendedName>
</protein>
<evidence type="ECO:0000256" key="2">
    <source>
        <dbReference type="SAM" id="MobiDB-lite"/>
    </source>
</evidence>
<accession>A0ABT7TXP8</accession>
<feature type="region of interest" description="Disordered" evidence="2">
    <location>
        <begin position="73"/>
        <end position="318"/>
    </location>
</feature>
<evidence type="ECO:0000256" key="1">
    <source>
        <dbReference type="ARBA" id="ARBA00022553"/>
    </source>
</evidence>
<gene>
    <name evidence="4" type="ORF">QUV91_06020</name>
</gene>
<feature type="compositionally biased region" description="Low complexity" evidence="2">
    <location>
        <begin position="73"/>
        <end position="99"/>
    </location>
</feature>